<evidence type="ECO:0000313" key="2">
    <source>
        <dbReference type="Proteomes" id="UP001055072"/>
    </source>
</evidence>
<dbReference type="EMBL" id="MU274911">
    <property type="protein sequence ID" value="KAI0089376.1"/>
    <property type="molecule type" value="Genomic_DNA"/>
</dbReference>
<gene>
    <name evidence="1" type="ORF">BDY19DRAFT_993576</name>
</gene>
<accession>A0ACB8U517</accession>
<reference evidence="1" key="1">
    <citation type="journal article" date="2021" name="Environ. Microbiol.">
        <title>Gene family expansions and transcriptome signatures uncover fungal adaptations to wood decay.</title>
        <authorList>
            <person name="Hage H."/>
            <person name="Miyauchi S."/>
            <person name="Viragh M."/>
            <person name="Drula E."/>
            <person name="Min B."/>
            <person name="Chaduli D."/>
            <person name="Navarro D."/>
            <person name="Favel A."/>
            <person name="Norest M."/>
            <person name="Lesage-Meessen L."/>
            <person name="Balint B."/>
            <person name="Merenyi Z."/>
            <person name="de Eugenio L."/>
            <person name="Morin E."/>
            <person name="Martinez A.T."/>
            <person name="Baldrian P."/>
            <person name="Stursova M."/>
            <person name="Martinez M.J."/>
            <person name="Novotny C."/>
            <person name="Magnuson J.K."/>
            <person name="Spatafora J.W."/>
            <person name="Maurice S."/>
            <person name="Pangilinan J."/>
            <person name="Andreopoulos W."/>
            <person name="LaButti K."/>
            <person name="Hundley H."/>
            <person name="Na H."/>
            <person name="Kuo A."/>
            <person name="Barry K."/>
            <person name="Lipzen A."/>
            <person name="Henrissat B."/>
            <person name="Riley R."/>
            <person name="Ahrendt S."/>
            <person name="Nagy L.G."/>
            <person name="Grigoriev I.V."/>
            <person name="Martin F."/>
            <person name="Rosso M.N."/>
        </authorList>
    </citation>
    <scope>NUCLEOTIDE SEQUENCE</scope>
    <source>
        <strain evidence="1">CBS 384.51</strain>
    </source>
</reference>
<protein>
    <submittedName>
        <fullName evidence="1">Uncharacterized protein</fullName>
    </submittedName>
</protein>
<evidence type="ECO:0000313" key="1">
    <source>
        <dbReference type="EMBL" id="KAI0089376.1"/>
    </source>
</evidence>
<dbReference type="Proteomes" id="UP001055072">
    <property type="component" value="Unassembled WGS sequence"/>
</dbReference>
<comment type="caution">
    <text evidence="1">The sequence shown here is derived from an EMBL/GenBank/DDBJ whole genome shotgun (WGS) entry which is preliminary data.</text>
</comment>
<proteinExistence type="predicted"/>
<organism evidence="1 2">
    <name type="scientific">Irpex rosettiformis</name>
    <dbReference type="NCBI Taxonomy" id="378272"/>
    <lineage>
        <taxon>Eukaryota</taxon>
        <taxon>Fungi</taxon>
        <taxon>Dikarya</taxon>
        <taxon>Basidiomycota</taxon>
        <taxon>Agaricomycotina</taxon>
        <taxon>Agaricomycetes</taxon>
        <taxon>Polyporales</taxon>
        <taxon>Irpicaceae</taxon>
        <taxon>Irpex</taxon>
    </lineage>
</organism>
<keyword evidence="2" id="KW-1185">Reference proteome</keyword>
<name>A0ACB8U517_9APHY</name>
<sequence>MARTLLLSKDRNDPLLEEAQREVETESLRDILVYRYGYRPPETKWKATTDEGRLWTQGGRITKLYRLLGHWDRQDNLTKDGLTTEELEPLADFVVMVKQGRVPPHEISDLSDVAGHPLSQPSTRGLRVSRYELGTEISAPVSWYMLRLLNGVALDTSGRCRMLIDMATNVLHIQREQFGDSADTILESLLHRGIHVRLLRAINTTDNIARPREWISTLGDRPLGIGIKPHGVELTREDYKVYMRMRDELLRGPAGCAALLEGGILWRLSWSICSIEETMKGPDLDDINAHRYLRISTIGGQNCAESVLSQQDQYTIVGVYRVLQCK</sequence>